<keyword evidence="4" id="KW-1185">Reference proteome</keyword>
<dbReference type="EMBL" id="JACHOR010000004">
    <property type="protein sequence ID" value="MBB5746970.1"/>
    <property type="molecule type" value="Genomic_DNA"/>
</dbReference>
<feature type="domain" description="DUF547" evidence="2">
    <location>
        <begin position="94"/>
        <end position="204"/>
    </location>
</feature>
<dbReference type="Pfam" id="PF04784">
    <property type="entry name" value="DUF547"/>
    <property type="match status" value="1"/>
</dbReference>
<evidence type="ECO:0000313" key="3">
    <source>
        <dbReference type="EMBL" id="MBB5746970.1"/>
    </source>
</evidence>
<dbReference type="RefSeq" id="WP_183213928.1">
    <property type="nucleotide sequence ID" value="NZ_JACHOR010000004.1"/>
</dbReference>
<dbReference type="AlphaFoldDB" id="A0A7W9CJR6"/>
<feature type="signal peptide" evidence="1">
    <location>
        <begin position="1"/>
        <end position="24"/>
    </location>
</feature>
<dbReference type="PANTHER" id="PTHR46361">
    <property type="entry name" value="ELECTRON CARRIER/ PROTEIN DISULFIDE OXIDOREDUCTASE"/>
    <property type="match status" value="1"/>
</dbReference>
<organism evidence="3 4">
    <name type="scientific">Brevundimonas variabilis</name>
    <dbReference type="NCBI Taxonomy" id="74312"/>
    <lineage>
        <taxon>Bacteria</taxon>
        <taxon>Pseudomonadati</taxon>
        <taxon>Pseudomonadota</taxon>
        <taxon>Alphaproteobacteria</taxon>
        <taxon>Caulobacterales</taxon>
        <taxon>Caulobacteraceae</taxon>
        <taxon>Brevundimonas</taxon>
    </lineage>
</organism>
<sequence>MLRSSRRGLILGGAGFLLAGPAGAQAGSVAGFTVNRAGSGTASHGAFDTLLGRRARASRDGVVRVDYAGWKASAADRAALKAYIASLVRLSPLALTRPEQFAFWANLYNAVTIDVVLEAWPVRSIRDIRSGLVAGPWKRKVVTVGGVALSLDDIEHNILRKGWSDPRVHYAVNCASFSCPNLPLRAWRGTTLGPGLDAAARAYVNAPRGVTFDGDVLVVSSIYKWYAADFGGSDARVIAHLARYADEPLKARLRAVTRIGRDTYDWSLNAVPRG</sequence>
<evidence type="ECO:0000256" key="1">
    <source>
        <dbReference type="SAM" id="SignalP"/>
    </source>
</evidence>
<accession>A0A7W9CJR6</accession>
<evidence type="ECO:0000259" key="2">
    <source>
        <dbReference type="Pfam" id="PF04784"/>
    </source>
</evidence>
<dbReference type="InterPro" id="IPR006869">
    <property type="entry name" value="DUF547"/>
</dbReference>
<dbReference type="Proteomes" id="UP000545037">
    <property type="component" value="Unassembled WGS sequence"/>
</dbReference>
<protein>
    <recommendedName>
        <fullName evidence="2">DUF547 domain-containing protein</fullName>
    </recommendedName>
</protein>
<keyword evidence="1" id="KW-0732">Signal</keyword>
<dbReference type="PANTHER" id="PTHR46361:SF3">
    <property type="entry name" value="ELECTRON CARRIER_ PROTEIN DISULFIDE OXIDOREDUCTASE"/>
    <property type="match status" value="1"/>
</dbReference>
<reference evidence="3 4" key="1">
    <citation type="submission" date="2020-08" db="EMBL/GenBank/DDBJ databases">
        <title>Genomic Encyclopedia of Type Strains, Phase IV (KMG-IV): sequencing the most valuable type-strain genomes for metagenomic binning, comparative biology and taxonomic classification.</title>
        <authorList>
            <person name="Goeker M."/>
        </authorList>
    </citation>
    <scope>NUCLEOTIDE SEQUENCE [LARGE SCALE GENOMIC DNA]</scope>
    <source>
        <strain evidence="3 4">DSM 4737</strain>
    </source>
</reference>
<proteinExistence type="predicted"/>
<comment type="caution">
    <text evidence="3">The sequence shown here is derived from an EMBL/GenBank/DDBJ whole genome shotgun (WGS) entry which is preliminary data.</text>
</comment>
<evidence type="ECO:0000313" key="4">
    <source>
        <dbReference type="Proteomes" id="UP000545037"/>
    </source>
</evidence>
<gene>
    <name evidence="3" type="ORF">GGR13_002577</name>
</gene>
<feature type="chain" id="PRO_5031280291" description="DUF547 domain-containing protein" evidence="1">
    <location>
        <begin position="25"/>
        <end position="274"/>
    </location>
</feature>
<name>A0A7W9CJR6_9CAUL</name>